<gene>
    <name evidence="5" type="ORF">C4520_17640</name>
</gene>
<accession>A0A3A4NNN6</accession>
<keyword evidence="2" id="KW-0413">Isomerase</keyword>
<dbReference type="GO" id="GO:0016791">
    <property type="term" value="F:phosphatase activity"/>
    <property type="evidence" value="ECO:0007669"/>
    <property type="project" value="TreeGrafter"/>
</dbReference>
<evidence type="ECO:0000256" key="4">
    <source>
        <dbReference type="PIRSR" id="PIRSR613078-2"/>
    </source>
</evidence>
<dbReference type="AlphaFoldDB" id="A0A3A4NNN6"/>
<dbReference type="CDD" id="cd07067">
    <property type="entry name" value="HP_PGM_like"/>
    <property type="match status" value="1"/>
</dbReference>
<feature type="active site" description="Tele-phosphohistidine intermediate" evidence="3">
    <location>
        <position position="8"/>
    </location>
</feature>
<evidence type="ECO:0000256" key="2">
    <source>
        <dbReference type="ARBA" id="ARBA00023235"/>
    </source>
</evidence>
<evidence type="ECO:0000256" key="3">
    <source>
        <dbReference type="PIRSR" id="PIRSR613078-1"/>
    </source>
</evidence>
<evidence type="ECO:0000313" key="6">
    <source>
        <dbReference type="Proteomes" id="UP000265882"/>
    </source>
</evidence>
<dbReference type="PIRSF" id="PIRSF000709">
    <property type="entry name" value="6PFK_2-Ptase"/>
    <property type="match status" value="1"/>
</dbReference>
<evidence type="ECO:0000256" key="1">
    <source>
        <dbReference type="ARBA" id="ARBA00023152"/>
    </source>
</evidence>
<dbReference type="EMBL" id="QZKU01000121">
    <property type="protein sequence ID" value="RJP17081.1"/>
    <property type="molecule type" value="Genomic_DNA"/>
</dbReference>
<keyword evidence="1" id="KW-0324">Glycolysis</keyword>
<name>A0A3A4NNN6_ABYX5</name>
<reference evidence="5 6" key="1">
    <citation type="journal article" date="2017" name="ISME J.">
        <title>Energy and carbon metabolisms in a deep terrestrial subsurface fluid microbial community.</title>
        <authorList>
            <person name="Momper L."/>
            <person name="Jungbluth S.P."/>
            <person name="Lee M.D."/>
            <person name="Amend J.P."/>
        </authorList>
    </citation>
    <scope>NUCLEOTIDE SEQUENCE [LARGE SCALE GENOMIC DNA]</scope>
    <source>
        <strain evidence="5">SURF_5</strain>
    </source>
</reference>
<feature type="active site" description="Proton donor/acceptor" evidence="3">
    <location>
        <position position="81"/>
    </location>
</feature>
<dbReference type="InterPro" id="IPR001345">
    <property type="entry name" value="PG/BPGM_mutase_AS"/>
</dbReference>
<dbReference type="PANTHER" id="PTHR48100">
    <property type="entry name" value="BROAD-SPECIFICITY PHOSPHATASE YOR283W-RELATED"/>
    <property type="match status" value="1"/>
</dbReference>
<proteinExistence type="predicted"/>
<dbReference type="InterPro" id="IPR050275">
    <property type="entry name" value="PGM_Phosphatase"/>
</dbReference>
<dbReference type="Gene3D" id="3.40.50.1240">
    <property type="entry name" value="Phosphoglycerate mutase-like"/>
    <property type="match status" value="1"/>
</dbReference>
<dbReference type="PROSITE" id="PS00175">
    <property type="entry name" value="PG_MUTASE"/>
    <property type="match status" value="1"/>
</dbReference>
<comment type="caution">
    <text evidence="5">The sequence shown here is derived from an EMBL/GenBank/DDBJ whole genome shotgun (WGS) entry which is preliminary data.</text>
</comment>
<dbReference type="SUPFAM" id="SSF53254">
    <property type="entry name" value="Phosphoglycerate mutase-like"/>
    <property type="match status" value="1"/>
</dbReference>
<evidence type="ECO:0000313" key="5">
    <source>
        <dbReference type="EMBL" id="RJP17081.1"/>
    </source>
</evidence>
<feature type="binding site" evidence="4">
    <location>
        <begin position="7"/>
        <end position="14"/>
    </location>
    <ligand>
        <name>substrate</name>
    </ligand>
</feature>
<feature type="binding site" evidence="4">
    <location>
        <position position="57"/>
    </location>
    <ligand>
        <name>substrate</name>
    </ligand>
</feature>
<protein>
    <submittedName>
        <fullName evidence="5">Histidine phosphatase family protein</fullName>
    </submittedName>
</protein>
<dbReference type="InterPro" id="IPR029033">
    <property type="entry name" value="His_PPase_superfam"/>
</dbReference>
<dbReference type="Pfam" id="PF00300">
    <property type="entry name" value="His_Phos_1"/>
    <property type="match status" value="1"/>
</dbReference>
<dbReference type="InterPro" id="IPR013078">
    <property type="entry name" value="His_Pase_superF_clade-1"/>
</dbReference>
<dbReference type="Proteomes" id="UP000265882">
    <property type="component" value="Unassembled WGS sequence"/>
</dbReference>
<dbReference type="GO" id="GO:0005737">
    <property type="term" value="C:cytoplasm"/>
    <property type="evidence" value="ECO:0007669"/>
    <property type="project" value="TreeGrafter"/>
</dbReference>
<organism evidence="5 6">
    <name type="scientific">Abyssobacteria bacterium (strain SURF_5)</name>
    <dbReference type="NCBI Taxonomy" id="2093360"/>
    <lineage>
        <taxon>Bacteria</taxon>
        <taxon>Pseudomonadati</taxon>
        <taxon>Candidatus Hydrogenedentota</taxon>
        <taxon>Candidatus Abyssobacteria</taxon>
    </lineage>
</organism>
<dbReference type="SMART" id="SM00855">
    <property type="entry name" value="PGAM"/>
    <property type="match status" value="1"/>
</dbReference>
<sequence length="207" mass="23481">MLLYLIRHGQTAWNCERRCQGFTDSELNGTGRLQAESLARQLSSIKLEAIYSSTLKRASETARIIARYHDAPVKMSDGFREINQGQFEGLTLSELVSLHADFLERWMHDPADLVLPGGESMRAVQERAWNALAEIIEAYPTGNVIVVGHNLCNLALLCRLMNLDLKYFRHLRQDESAVNLIEIGERWPHPVIVRLNDTGHLTNFAAR</sequence>
<dbReference type="PANTHER" id="PTHR48100:SF1">
    <property type="entry name" value="HISTIDINE PHOSPHATASE FAMILY PROTEIN-RELATED"/>
    <property type="match status" value="1"/>
</dbReference>